<protein>
    <submittedName>
        <fullName evidence="2">DUF6519 domain-containing protein</fullName>
    </submittedName>
</protein>
<feature type="region of interest" description="Disordered" evidence="1">
    <location>
        <begin position="476"/>
        <end position="495"/>
    </location>
</feature>
<dbReference type="Pfam" id="PF20129">
    <property type="entry name" value="DUF6519"/>
    <property type="match status" value="2"/>
</dbReference>
<evidence type="ECO:0000256" key="1">
    <source>
        <dbReference type="SAM" id="MobiDB-lite"/>
    </source>
</evidence>
<sequence length="534" mass="57150">MQGDFSRVHYEASKHFAAVLAQQGRVSLDSDQNENTLILLHYLRTVVADLVGPCARPAGSNAGFAVTTTTTAAGDPDLALSRGRMYVGGLLVENDLPELTYWTQPQAYLDPDLAADALAQAPYLVYLRVWERLVTALQDDQVREVALGDLAPDTSARRQVVWQVATASADVPADGSAATADGLGWLAQNLGRQPLDVPLLRAQAIRPAASDDHPCDLSPDARYRGPENQLYRVEIHRGGVAYDPGAPAGQLDQAGGQGNVGAGAGVGVGVATFSFSRENASVVFAIDSVAGASVTLADLGRDRKLALDVGDWVELLDDRYSLRLPVDPPLPLHRVVAIDYPGRTVTLDQEPVSLDASALPGTEPQLHPFLRRWDHPRTTTTDSVGEITVSDDGALPVVEGHWIDLEDGVQVMFVAGTQKDQRLYRRGDYWWIPARTIPGDVLWPRDELGPVSRPPDGVSYHYAPLAWVAADGTVTPAGDEIPTPNPDLTPAEFSNAAFRDAAIGATAAPRPAAPAKAGPAQGRARRSPARKQPR</sequence>
<evidence type="ECO:0000313" key="2">
    <source>
        <dbReference type="EMBL" id="UQX88120.1"/>
    </source>
</evidence>
<accession>A0ABY4QX68</accession>
<dbReference type="InterPro" id="IPR045392">
    <property type="entry name" value="DUF6519"/>
</dbReference>
<feature type="compositionally biased region" description="Low complexity" evidence="1">
    <location>
        <begin position="501"/>
        <end position="522"/>
    </location>
</feature>
<reference evidence="2" key="2">
    <citation type="submission" date="2022-05" db="EMBL/GenBank/DDBJ databases">
        <authorList>
            <person name="Kim J.-S."/>
            <person name="Lee K."/>
            <person name="Suh M."/>
            <person name="Eom M."/>
            <person name="Kim J.-S."/>
            <person name="Kim D.-S."/>
            <person name="Ko S.-H."/>
            <person name="Shin Y."/>
            <person name="Lee J.-S."/>
        </authorList>
    </citation>
    <scope>NUCLEOTIDE SEQUENCE</scope>
    <source>
        <strain evidence="2">N237</strain>
    </source>
</reference>
<feature type="compositionally biased region" description="Basic residues" evidence="1">
    <location>
        <begin position="523"/>
        <end position="534"/>
    </location>
</feature>
<dbReference type="EMBL" id="CP097332">
    <property type="protein sequence ID" value="UQX88120.1"/>
    <property type="molecule type" value="Genomic_DNA"/>
</dbReference>
<name>A0ABY4QX68_9ACTN</name>
<reference evidence="2" key="1">
    <citation type="journal article" date="2018" name="Int. J. Syst. Evol. Microbiol.">
        <title>Jatrophihabitans telluris sp. nov., isolated from sediment soil of lava forest wetlands and the emended description of the genus Jatrophihabitans.</title>
        <authorList>
            <person name="Lee K.C."/>
            <person name="Suh M.K."/>
            <person name="Eom M.K."/>
            <person name="Kim K.K."/>
            <person name="Kim J.S."/>
            <person name="Kim D.S."/>
            <person name="Ko S.H."/>
            <person name="Shin Y.K."/>
            <person name="Lee J.S."/>
        </authorList>
    </citation>
    <scope>NUCLEOTIDE SEQUENCE</scope>
    <source>
        <strain evidence="2">N237</strain>
    </source>
</reference>
<feature type="region of interest" description="Disordered" evidence="1">
    <location>
        <begin position="500"/>
        <end position="534"/>
    </location>
</feature>
<dbReference type="RefSeq" id="WP_249771310.1">
    <property type="nucleotide sequence ID" value="NZ_CP097332.1"/>
</dbReference>
<evidence type="ECO:0000313" key="3">
    <source>
        <dbReference type="Proteomes" id="UP001056336"/>
    </source>
</evidence>
<proteinExistence type="predicted"/>
<organism evidence="2 3">
    <name type="scientific">Jatrophihabitans telluris</name>
    <dbReference type="NCBI Taxonomy" id="2038343"/>
    <lineage>
        <taxon>Bacteria</taxon>
        <taxon>Bacillati</taxon>
        <taxon>Actinomycetota</taxon>
        <taxon>Actinomycetes</taxon>
        <taxon>Jatrophihabitantales</taxon>
        <taxon>Jatrophihabitantaceae</taxon>
        <taxon>Jatrophihabitans</taxon>
    </lineage>
</organism>
<dbReference type="Proteomes" id="UP001056336">
    <property type="component" value="Chromosome"/>
</dbReference>
<gene>
    <name evidence="2" type="ORF">M6D93_17765</name>
</gene>
<keyword evidence="3" id="KW-1185">Reference proteome</keyword>